<proteinExistence type="predicted"/>
<feature type="transmembrane region" description="Helical" evidence="1">
    <location>
        <begin position="213"/>
        <end position="235"/>
    </location>
</feature>
<evidence type="ECO:0000313" key="2">
    <source>
        <dbReference type="EMBL" id="KUG17030.1"/>
    </source>
</evidence>
<feature type="transmembrane region" description="Helical" evidence="1">
    <location>
        <begin position="143"/>
        <end position="161"/>
    </location>
</feature>
<dbReference type="AlphaFoldDB" id="A0A0W8F819"/>
<gene>
    <name evidence="2" type="ORF">ASZ90_013291</name>
</gene>
<feature type="transmembrane region" description="Helical" evidence="1">
    <location>
        <begin position="181"/>
        <end position="201"/>
    </location>
</feature>
<sequence>MIDLADWIYRYYIHPIIYDTSYNPVDTITWAVVLGLAILGLVKLFRHYRLAIDERLVLSTLPYILAGSSLRVIEDAEIVQPPWSYLLITPLIFFLVFLVTAGSLTLTRRILGDQFHHGYAAIGLAWTLFNLMLLFGVGLENGWVIGAVFALGSALTGGLLLSRRAIPSLSFLDDRFNLMIVYAHMLDASSTYLGVDWFGYYEKHVVPTFLIDLAGTAAVMYPLKLIVLLPALFMIDKAIDDRSLRNLTKLALITLGLAPAVRNTLRLALGV</sequence>
<dbReference type="PANTHER" id="PTHR40700:SF1">
    <property type="entry name" value="DUF63 DOMAIN-CONTAINING PROTEIN"/>
    <property type="match status" value="1"/>
</dbReference>
<feature type="transmembrane region" description="Helical" evidence="1">
    <location>
        <begin position="85"/>
        <end position="106"/>
    </location>
</feature>
<feature type="transmembrane region" description="Helical" evidence="1">
    <location>
        <begin position="118"/>
        <end position="137"/>
    </location>
</feature>
<name>A0A0W8F819_9ZZZZ</name>
<feature type="transmembrane region" description="Helical" evidence="1">
    <location>
        <begin position="27"/>
        <end position="44"/>
    </location>
</feature>
<dbReference type="InterPro" id="IPR002749">
    <property type="entry name" value="DUF63"/>
</dbReference>
<evidence type="ECO:0008006" key="3">
    <source>
        <dbReference type="Google" id="ProtNLM"/>
    </source>
</evidence>
<protein>
    <recommendedName>
        <fullName evidence="3">DUF63 family protein</fullName>
    </recommendedName>
</protein>
<keyword evidence="1" id="KW-1133">Transmembrane helix</keyword>
<keyword evidence="1" id="KW-0812">Transmembrane</keyword>
<keyword evidence="1" id="KW-0472">Membrane</keyword>
<comment type="caution">
    <text evidence="2">The sequence shown here is derived from an EMBL/GenBank/DDBJ whole genome shotgun (WGS) entry which is preliminary data.</text>
</comment>
<accession>A0A0W8F819</accession>
<feature type="transmembrane region" description="Helical" evidence="1">
    <location>
        <begin position="56"/>
        <end position="73"/>
    </location>
</feature>
<dbReference type="PANTHER" id="PTHR40700">
    <property type="entry name" value="HYPOTHETICAL MEMBRANE PROTEIN, CONSERVED, DUF63 FAMILY"/>
    <property type="match status" value="1"/>
</dbReference>
<reference evidence="2" key="1">
    <citation type="journal article" date="2015" name="Proc. Natl. Acad. Sci. U.S.A.">
        <title>Networks of energetic and metabolic interactions define dynamics in microbial communities.</title>
        <authorList>
            <person name="Embree M."/>
            <person name="Liu J.K."/>
            <person name="Al-Bassam M.M."/>
            <person name="Zengler K."/>
        </authorList>
    </citation>
    <scope>NUCLEOTIDE SEQUENCE</scope>
</reference>
<organism evidence="2">
    <name type="scientific">hydrocarbon metagenome</name>
    <dbReference type="NCBI Taxonomy" id="938273"/>
    <lineage>
        <taxon>unclassified sequences</taxon>
        <taxon>metagenomes</taxon>
        <taxon>ecological metagenomes</taxon>
    </lineage>
</organism>
<dbReference type="Pfam" id="PF01889">
    <property type="entry name" value="DUF63"/>
    <property type="match status" value="1"/>
</dbReference>
<dbReference type="EMBL" id="LNQE01001468">
    <property type="protein sequence ID" value="KUG17030.1"/>
    <property type="molecule type" value="Genomic_DNA"/>
</dbReference>
<evidence type="ECO:0000256" key="1">
    <source>
        <dbReference type="SAM" id="Phobius"/>
    </source>
</evidence>